<reference evidence="1" key="1">
    <citation type="journal article" date="2020" name="mSystems">
        <title>Genome- and Community-Level Interaction Insights into Carbon Utilization and Element Cycling Functions of Hydrothermarchaeota in Hydrothermal Sediment.</title>
        <authorList>
            <person name="Zhou Z."/>
            <person name="Liu Y."/>
            <person name="Xu W."/>
            <person name="Pan J."/>
            <person name="Luo Z.H."/>
            <person name="Li M."/>
        </authorList>
    </citation>
    <scope>NUCLEOTIDE SEQUENCE</scope>
    <source>
        <strain evidence="1">HyVt-388</strain>
    </source>
</reference>
<dbReference type="AlphaFoldDB" id="A0A9C9ELM0"/>
<gene>
    <name evidence="1" type="ORF">ENI34_04450</name>
</gene>
<name>A0A9C9ELM0_UNCW3</name>
<sequence>MKKRLFVFGLSLLVVVWLTGCGDKVDQDELREAENLVNGVNMMAMMTNVDAYSGLNASGSLDAPPYWEGPDTFSVPDEWVSELFYKWILVKFPIDSMGTTIDSASLYLMFTPDIWDSLYQDSTPTAMEIGILADTRDIWFHTIVEIPDTESVNGSMKWNWDETWYKYEYDVSQITEAGKIDITTSSDIGLAAHFLFDDEGAGTTEDNYAEWNNTIFVKYEFFAEPDPEGYDGYYILLSEAWKVKHYFVLAKEPPTF</sequence>
<dbReference type="PROSITE" id="PS51257">
    <property type="entry name" value="PROKAR_LIPOPROTEIN"/>
    <property type="match status" value="1"/>
</dbReference>
<dbReference type="EMBL" id="DRIG01000047">
    <property type="protein sequence ID" value="HEC78378.1"/>
    <property type="molecule type" value="Genomic_DNA"/>
</dbReference>
<evidence type="ECO:0008006" key="3">
    <source>
        <dbReference type="Google" id="ProtNLM"/>
    </source>
</evidence>
<protein>
    <recommendedName>
        <fullName evidence="3">Lipoprotein</fullName>
    </recommendedName>
</protein>
<proteinExistence type="predicted"/>
<evidence type="ECO:0000313" key="1">
    <source>
        <dbReference type="EMBL" id="HEC78378.1"/>
    </source>
</evidence>
<accession>A0A9C9ELM0</accession>
<evidence type="ECO:0000313" key="2">
    <source>
        <dbReference type="Proteomes" id="UP000885826"/>
    </source>
</evidence>
<organism evidence="1 2">
    <name type="scientific">candidate division WOR-3 bacterium</name>
    <dbReference type="NCBI Taxonomy" id="2052148"/>
    <lineage>
        <taxon>Bacteria</taxon>
        <taxon>Bacteria division WOR-3</taxon>
    </lineage>
</organism>
<dbReference type="Proteomes" id="UP000885826">
    <property type="component" value="Unassembled WGS sequence"/>
</dbReference>
<comment type="caution">
    <text evidence="1">The sequence shown here is derived from an EMBL/GenBank/DDBJ whole genome shotgun (WGS) entry which is preliminary data.</text>
</comment>